<feature type="region of interest" description="Disordered" evidence="1">
    <location>
        <begin position="581"/>
        <end position="600"/>
    </location>
</feature>
<dbReference type="SUPFAM" id="SSF49879">
    <property type="entry name" value="SMAD/FHA domain"/>
    <property type="match status" value="1"/>
</dbReference>
<reference evidence="2" key="1">
    <citation type="submission" date="2020-08" db="EMBL/GenBank/DDBJ databases">
        <title>Multicomponent nature underlies the extraordinary mechanical properties of spider dragline silk.</title>
        <authorList>
            <person name="Kono N."/>
            <person name="Nakamura H."/>
            <person name="Mori M."/>
            <person name="Yoshida Y."/>
            <person name="Ohtoshi R."/>
            <person name="Malay A.D."/>
            <person name="Moran D.A.P."/>
            <person name="Tomita M."/>
            <person name="Numata K."/>
            <person name="Arakawa K."/>
        </authorList>
    </citation>
    <scope>NUCLEOTIDE SEQUENCE</scope>
</reference>
<accession>A0A8X6XQF7</accession>
<evidence type="ECO:0000313" key="2">
    <source>
        <dbReference type="EMBL" id="GFY58282.1"/>
    </source>
</evidence>
<evidence type="ECO:0000256" key="1">
    <source>
        <dbReference type="SAM" id="MobiDB-lite"/>
    </source>
</evidence>
<dbReference type="InterPro" id="IPR008984">
    <property type="entry name" value="SMAD_FHA_dom_sf"/>
</dbReference>
<dbReference type="AlphaFoldDB" id="A0A8X6XQF7"/>
<sequence length="937" mass="105120">MNKWSRYGTVINEVRIPSKTFCLLKNNAVIKLGAQDGLSAMFAFQLEPPFPTRDTEPIDIEPNTCFTLTDKNIIKMIYELVKKKEKDTEAKDMQNFKKSNSLEKHCLFEDKLSISGLHVNLSESKNSLPHPLCNEPEPIGINKSSYKSFDGRKLKKYLFNLKSKVNKNDSEYIKSAVMKSLNKSNNYSEPHPHGENESIIISPAKLIGILSILENHCDPNTSDISMNICNGKESESITFVTVDDEQDETSDPLPKLKSIDCHPGNENYPFTSSICSKSAVMKTTWNKSNNSEQYSENQEIRPINIYPSSDEIFNTGRPIYVISNRKRRSDSKISNVDKYSYGHEKVARADNFKEKNDTSDSSLCNLNSFNTDTLKTFKKVVKNTYLNKDPSHVPSTSKDHGENYSMSNLREKDIASKNFFHESRNNCELILDLSVKIPASNSICCNIYKDSSRVCPGSKRRHEASSFDGRSPGYDLSAISDEDEHIYGAKKCAIYEISSGDDVSCSSLSGSDILATVIQNPFEHNTQMAISDSNLSASTLPEFKSFDCNDLNKPSTSGTREECYESDNILMRSLDSKKKLPLNPFSSNNDSDSGSSSNIFSGRKRKYKAIFPDKSTFCNVKDNAENMLRCSMEVKIPNNAVPSSFSLRDFESFYLNDRNKPSTSVMAEPSLALDNILMSHVTTALQEEINSERQRFASFDEALIIDVPHSSISEMVGSRVIIQKKVSGDNVMLSLSIPKSFDYPQEILKRMLAQTLKNIYEMGILDGFKNHTVPHSEHSSNWFIDIPHRSNEGYEHELTSNISPCEKVSVTNTLATISGEQKDLINVAIYSSFSAIDSLKPEIRNKLIGGKKKIPNQNSQNFQFTFSELFDHPEENYKKKKCASECKSQVIGNVCELGNDTGGMTDGMGVSYKRKCAYAFSQSQTIVDLPNAPVKHV</sequence>
<protein>
    <submittedName>
        <fullName evidence="2">Uncharacterized protein</fullName>
    </submittedName>
</protein>
<dbReference type="Proteomes" id="UP000886998">
    <property type="component" value="Unassembled WGS sequence"/>
</dbReference>
<dbReference type="OrthoDB" id="687730at2759"/>
<gene>
    <name evidence="2" type="ORF">TNIN_444091</name>
</gene>
<name>A0A8X6XQF7_9ARAC</name>
<comment type="caution">
    <text evidence="2">The sequence shown here is derived from an EMBL/GenBank/DDBJ whole genome shotgun (WGS) entry which is preliminary data.</text>
</comment>
<evidence type="ECO:0000313" key="3">
    <source>
        <dbReference type="Proteomes" id="UP000886998"/>
    </source>
</evidence>
<keyword evidence="3" id="KW-1185">Reference proteome</keyword>
<dbReference type="EMBL" id="BMAV01011979">
    <property type="protein sequence ID" value="GFY58282.1"/>
    <property type="molecule type" value="Genomic_DNA"/>
</dbReference>
<organism evidence="2 3">
    <name type="scientific">Trichonephila inaurata madagascariensis</name>
    <dbReference type="NCBI Taxonomy" id="2747483"/>
    <lineage>
        <taxon>Eukaryota</taxon>
        <taxon>Metazoa</taxon>
        <taxon>Ecdysozoa</taxon>
        <taxon>Arthropoda</taxon>
        <taxon>Chelicerata</taxon>
        <taxon>Arachnida</taxon>
        <taxon>Araneae</taxon>
        <taxon>Araneomorphae</taxon>
        <taxon>Entelegynae</taxon>
        <taxon>Araneoidea</taxon>
        <taxon>Nephilidae</taxon>
        <taxon>Trichonephila</taxon>
        <taxon>Trichonephila inaurata</taxon>
    </lineage>
</organism>
<proteinExistence type="predicted"/>